<organism evidence="12 13">
    <name type="scientific">Acanthaster planci</name>
    <name type="common">Crown-of-thorns starfish</name>
    <dbReference type="NCBI Taxonomy" id="133434"/>
    <lineage>
        <taxon>Eukaryota</taxon>
        <taxon>Metazoa</taxon>
        <taxon>Echinodermata</taxon>
        <taxon>Eleutherozoa</taxon>
        <taxon>Asterozoa</taxon>
        <taxon>Asteroidea</taxon>
        <taxon>Valvatacea</taxon>
        <taxon>Valvatida</taxon>
        <taxon>Acanthasteridae</taxon>
        <taxon>Acanthaster</taxon>
    </lineage>
</organism>
<dbReference type="InterPro" id="IPR036375">
    <property type="entry name" value="Hemopexin-like_dom_sf"/>
</dbReference>
<dbReference type="GO" id="GO:0030574">
    <property type="term" value="P:collagen catabolic process"/>
    <property type="evidence" value="ECO:0007669"/>
    <property type="project" value="TreeGrafter"/>
</dbReference>
<protein>
    <submittedName>
        <fullName evidence="13">Matrix metalloproteinase-18-like</fullName>
    </submittedName>
</protein>
<feature type="binding site" evidence="9">
    <location>
        <position position="230"/>
    </location>
    <ligand>
        <name>Ca(2+)</name>
        <dbReference type="ChEBI" id="CHEBI:29108"/>
        <label>1</label>
    </ligand>
</feature>
<evidence type="ECO:0000256" key="4">
    <source>
        <dbReference type="ARBA" id="ARBA00022801"/>
    </source>
</evidence>
<dbReference type="PANTHER" id="PTHR10201:SF294">
    <property type="entry name" value="MATRIX METALLOPROTEINASE 16"/>
    <property type="match status" value="1"/>
</dbReference>
<dbReference type="OMA" id="VNRLYCE"/>
<evidence type="ECO:0000256" key="2">
    <source>
        <dbReference type="ARBA" id="ARBA00022670"/>
    </source>
</evidence>
<feature type="binding site" evidence="9">
    <location>
        <position position="202"/>
    </location>
    <ligand>
        <name>Ca(2+)</name>
        <dbReference type="ChEBI" id="CHEBI:29108"/>
        <label>3</label>
    </ligand>
</feature>
<dbReference type="RefSeq" id="XP_022095537.1">
    <property type="nucleotide sequence ID" value="XM_022239845.1"/>
</dbReference>
<dbReference type="GO" id="GO:0008270">
    <property type="term" value="F:zinc ion binding"/>
    <property type="evidence" value="ECO:0007669"/>
    <property type="project" value="InterPro"/>
</dbReference>
<dbReference type="GO" id="GO:0031012">
    <property type="term" value="C:extracellular matrix"/>
    <property type="evidence" value="ECO:0007669"/>
    <property type="project" value="InterPro"/>
</dbReference>
<dbReference type="Gene3D" id="2.110.10.10">
    <property type="entry name" value="Hemopexin-like domain"/>
    <property type="match status" value="1"/>
</dbReference>
<evidence type="ECO:0000256" key="10">
    <source>
        <dbReference type="SAM" id="SignalP"/>
    </source>
</evidence>
<comment type="similarity">
    <text evidence="1">Belongs to the peptidase M10A family.</text>
</comment>
<dbReference type="Gene3D" id="3.40.390.10">
    <property type="entry name" value="Collagenase (Catalytic Domain)"/>
    <property type="match status" value="1"/>
</dbReference>
<evidence type="ECO:0000256" key="5">
    <source>
        <dbReference type="ARBA" id="ARBA00022833"/>
    </source>
</evidence>
<dbReference type="Pfam" id="PF00413">
    <property type="entry name" value="Peptidase_M10"/>
    <property type="match status" value="1"/>
</dbReference>
<feature type="domain" description="Peptidase metallopeptidase" evidence="11">
    <location>
        <begin position="123"/>
        <end position="293"/>
    </location>
</feature>
<keyword evidence="3 8" id="KW-0479">Metal-binding</keyword>
<evidence type="ECO:0000256" key="3">
    <source>
        <dbReference type="ARBA" id="ARBA00022723"/>
    </source>
</evidence>
<feature type="binding site" description="in inhibited form" evidence="9">
    <location>
        <position position="95"/>
    </location>
    <ligand>
        <name>Zn(2+)</name>
        <dbReference type="ChEBI" id="CHEBI:29105"/>
        <label>2</label>
        <note>catalytic</note>
    </ligand>
</feature>
<feature type="binding site" evidence="9">
    <location>
        <position position="225"/>
    </location>
    <ligand>
        <name>Zn(2+)</name>
        <dbReference type="ChEBI" id="CHEBI:29105"/>
        <label>1</label>
    </ligand>
</feature>
<dbReference type="PRINTS" id="PR00138">
    <property type="entry name" value="MATRIXIN"/>
</dbReference>
<dbReference type="GO" id="GO:0005615">
    <property type="term" value="C:extracellular space"/>
    <property type="evidence" value="ECO:0007669"/>
    <property type="project" value="TreeGrafter"/>
</dbReference>
<keyword evidence="4" id="KW-0378">Hydrolase</keyword>
<evidence type="ECO:0000313" key="12">
    <source>
        <dbReference type="Proteomes" id="UP000694845"/>
    </source>
</evidence>
<evidence type="ECO:0000259" key="11">
    <source>
        <dbReference type="SMART" id="SM00235"/>
    </source>
</evidence>
<feature type="binding site" evidence="9">
    <location>
        <position position="266"/>
    </location>
    <ligand>
        <name>Zn(2+)</name>
        <dbReference type="ChEBI" id="CHEBI:29105"/>
        <label>2</label>
        <note>catalytic</note>
    </ligand>
</feature>
<name>A0A8B7YS74_ACAPL</name>
<evidence type="ECO:0000256" key="6">
    <source>
        <dbReference type="ARBA" id="ARBA00023049"/>
    </source>
</evidence>
<dbReference type="InterPro" id="IPR033739">
    <property type="entry name" value="M10A_MMP"/>
</dbReference>
<dbReference type="KEGG" id="aplc:110981860"/>
<gene>
    <name evidence="13" type="primary">LOC110981860</name>
</gene>
<dbReference type="InterPro" id="IPR024079">
    <property type="entry name" value="MetalloPept_cat_dom_sf"/>
</dbReference>
<keyword evidence="5 8" id="KW-0862">Zinc</keyword>
<comment type="cofactor">
    <cofactor evidence="9">
        <name>Zn(2+)</name>
        <dbReference type="ChEBI" id="CHEBI:29105"/>
    </cofactor>
    <text evidence="9">Binds 2 Zn(2+) ions per subunit.</text>
</comment>
<feature type="binding site" evidence="9">
    <location>
        <position position="191"/>
    </location>
    <ligand>
        <name>Zn(2+)</name>
        <dbReference type="ChEBI" id="CHEBI:29105"/>
        <label>1</label>
    </ligand>
</feature>
<dbReference type="GO" id="GO:0006508">
    <property type="term" value="P:proteolysis"/>
    <property type="evidence" value="ECO:0007669"/>
    <property type="project" value="UniProtKB-KW"/>
</dbReference>
<feature type="chain" id="PRO_5034128943" evidence="10">
    <location>
        <begin position="25"/>
        <end position="523"/>
    </location>
</feature>
<dbReference type="SMART" id="SM00235">
    <property type="entry name" value="ZnMc"/>
    <property type="match status" value="1"/>
</dbReference>
<keyword evidence="9" id="KW-0106">Calcium</keyword>
<dbReference type="InterPro" id="IPR001818">
    <property type="entry name" value="Pept_M10_metallopeptidase"/>
</dbReference>
<feature type="binding site" evidence="8">
    <location>
        <position position="248"/>
    </location>
    <ligand>
        <name>Zn(2+)</name>
        <dbReference type="ChEBI" id="CHEBI:29105"/>
        <label>2</label>
        <note>catalytic</note>
    </ligand>
</feature>
<keyword evidence="10" id="KW-0732">Signal</keyword>
<feature type="binding site" evidence="9">
    <location>
        <position position="209"/>
    </location>
    <ligand>
        <name>Zn(2+)</name>
        <dbReference type="ChEBI" id="CHEBI:29105"/>
        <label>1</label>
    </ligand>
</feature>
<keyword evidence="2" id="KW-0645">Protease</keyword>
<evidence type="ECO:0000256" key="7">
    <source>
        <dbReference type="PIRSR" id="PIRSR001191-1"/>
    </source>
</evidence>
<reference evidence="13" key="1">
    <citation type="submission" date="2025-08" db="UniProtKB">
        <authorList>
            <consortium name="RefSeq"/>
        </authorList>
    </citation>
    <scope>IDENTIFICATION</scope>
</reference>
<feature type="binding site" evidence="9">
    <location>
        <position position="201"/>
    </location>
    <ligand>
        <name>Ca(2+)</name>
        <dbReference type="ChEBI" id="CHEBI:29108"/>
        <label>3</label>
    </ligand>
</feature>
<dbReference type="GeneID" id="110981860"/>
<comment type="cofactor">
    <cofactor evidence="9">
        <name>Ca(2+)</name>
        <dbReference type="ChEBI" id="CHEBI:29108"/>
    </cofactor>
    <text evidence="9">Can bind about 5 Ca(2+) ions per subunit.</text>
</comment>
<dbReference type="SUPFAM" id="SSF47090">
    <property type="entry name" value="PGBD-like"/>
    <property type="match status" value="1"/>
</dbReference>
<feature type="active site" evidence="7">
    <location>
        <position position="249"/>
    </location>
</feature>
<feature type="signal peptide" evidence="10">
    <location>
        <begin position="1"/>
        <end position="24"/>
    </location>
</feature>
<dbReference type="Proteomes" id="UP000694845">
    <property type="component" value="Unplaced"/>
</dbReference>
<dbReference type="GO" id="GO:0030198">
    <property type="term" value="P:extracellular matrix organization"/>
    <property type="evidence" value="ECO:0007669"/>
    <property type="project" value="TreeGrafter"/>
</dbReference>
<feature type="binding site" evidence="8">
    <location>
        <position position="258"/>
    </location>
    <ligand>
        <name>Zn(2+)</name>
        <dbReference type="ChEBI" id="CHEBI:29105"/>
        <label>2</label>
        <note>catalytic</note>
    </ligand>
</feature>
<feature type="binding site" evidence="9">
    <location>
        <position position="426"/>
    </location>
    <ligand>
        <name>Ca(2+)</name>
        <dbReference type="ChEBI" id="CHEBI:29108"/>
        <label>4</label>
    </ligand>
</feature>
<dbReference type="PANTHER" id="PTHR10201">
    <property type="entry name" value="MATRIX METALLOPROTEINASE"/>
    <property type="match status" value="1"/>
</dbReference>
<dbReference type="InterPro" id="IPR006026">
    <property type="entry name" value="Peptidase_Metallo"/>
</dbReference>
<feature type="binding site" evidence="9">
    <location>
        <position position="218"/>
    </location>
    <ligand>
        <name>Ca(2+)</name>
        <dbReference type="ChEBI" id="CHEBI:29108"/>
        <label>2</label>
    </ligand>
</feature>
<evidence type="ECO:0000256" key="9">
    <source>
        <dbReference type="PIRSR" id="PIRSR621190-2"/>
    </source>
</evidence>
<feature type="binding site" evidence="9">
    <location>
        <position position="223"/>
    </location>
    <ligand>
        <name>Ca(2+)</name>
        <dbReference type="ChEBI" id="CHEBI:29108"/>
        <label>2</label>
    </ligand>
</feature>
<dbReference type="PIRSF" id="PIRSF001191">
    <property type="entry name" value="Peptidase_M10A_matrix"/>
    <property type="match status" value="1"/>
</dbReference>
<dbReference type="InterPro" id="IPR021190">
    <property type="entry name" value="Pept_M10A"/>
</dbReference>
<proteinExistence type="inferred from homology"/>
<evidence type="ECO:0000256" key="8">
    <source>
        <dbReference type="PIRSR" id="PIRSR001191-2"/>
    </source>
</evidence>
<feature type="binding site" evidence="9">
    <location>
        <position position="228"/>
    </location>
    <ligand>
        <name>Ca(2+)</name>
        <dbReference type="ChEBI" id="CHEBI:29108"/>
        <label>1</label>
    </ligand>
</feature>
<dbReference type="InterPro" id="IPR036365">
    <property type="entry name" value="PGBD-like_sf"/>
</dbReference>
<feature type="binding site" evidence="9">
    <location>
        <position position="227"/>
    </location>
    <ligand>
        <name>Ca(2+)</name>
        <dbReference type="ChEBI" id="CHEBI:29108"/>
        <label>3</label>
    </ligand>
</feature>
<feature type="binding site" evidence="9">
    <location>
        <position position="230"/>
    </location>
    <ligand>
        <name>Ca(2+)</name>
        <dbReference type="ChEBI" id="CHEBI:29108"/>
        <label>3</label>
    </ligand>
</feature>
<accession>A0A8B7YS74</accession>
<evidence type="ECO:0000313" key="13">
    <source>
        <dbReference type="RefSeq" id="XP_022095537.1"/>
    </source>
</evidence>
<dbReference type="GO" id="GO:0004222">
    <property type="term" value="F:metalloendopeptidase activity"/>
    <property type="evidence" value="ECO:0007669"/>
    <property type="project" value="InterPro"/>
</dbReference>
<dbReference type="OrthoDB" id="406838at2759"/>
<feature type="binding site" evidence="8">
    <location>
        <position position="252"/>
    </location>
    <ligand>
        <name>Zn(2+)</name>
        <dbReference type="ChEBI" id="CHEBI:29105"/>
        <label>2</label>
        <note>catalytic</note>
    </ligand>
</feature>
<dbReference type="SUPFAM" id="SSF55486">
    <property type="entry name" value="Metalloproteases ('zincins'), catalytic domain"/>
    <property type="match status" value="1"/>
</dbReference>
<keyword evidence="12" id="KW-1185">Reference proteome</keyword>
<dbReference type="AlphaFoldDB" id="A0A8B7YS74"/>
<evidence type="ECO:0000256" key="1">
    <source>
        <dbReference type="ARBA" id="ARBA00010370"/>
    </source>
</evidence>
<feature type="binding site" evidence="9">
    <location>
        <position position="147"/>
    </location>
    <ligand>
        <name>Ca(2+)</name>
        <dbReference type="ChEBI" id="CHEBI:29108"/>
        <label>1</label>
    </ligand>
</feature>
<sequence length="523" mass="58965">MYSFTFFALLGAFLGCSLTPETFALPPSNVASRARLYEFLEKYGYFDNLPSKTEGKPPTADEQREAIVSMQRMAGIPTTGELDEKTAEILRKSRCGVKDGNPRDIVKRPDQDQRERRYSVLGDPYKWMDKTDLTYKVMNYPGENSPDLTREQVDQGIHAAFKVWSDVTPLTFTEIHSDDADIRILFGGRAHTRVPGDPPFDGPGGTLAHAFTPNSGWGETDGDVHLDDDETFTEGVFRGTNLFYTLAHEIGHALGMFHSDVSDSLMWPYDRGYIPDFKLPEDDILGIQALYGPNPDPTASTQPPVTVNRLYCENTFGATAFIDNEYFMFGGGLMWRFDSDRNLLSPPEGQSPRDIFPKFPADVRAVYHEGRSGNVIVLKARNYWVYEKSSSWTNTSPQYQLKDINPDTRTDFPQHVRELGFPRSVSGVVHLAEVGFSYLIKGKKVFTFDEYRLELSKTSAKVSNVFEGVSDRPSSAFFAQGFANVLVGQDYYRYVYDFKTSSFVALSGYPRNFAEEFLRCPTA</sequence>
<dbReference type="CDD" id="cd04278">
    <property type="entry name" value="ZnMc_MMP"/>
    <property type="match status" value="1"/>
</dbReference>
<dbReference type="SUPFAM" id="SSF50923">
    <property type="entry name" value="Hemopexin-like domain"/>
    <property type="match status" value="1"/>
</dbReference>
<keyword evidence="6" id="KW-0482">Metalloprotease</keyword>
<feature type="binding site" evidence="9">
    <location>
        <position position="181"/>
    </location>
    <ligand>
        <name>Ca(2+)</name>
        <dbReference type="ChEBI" id="CHEBI:29108"/>
        <label>2</label>
    </ligand>
</feature>